<keyword evidence="1" id="KW-0175">Coiled coil</keyword>
<gene>
    <name evidence="3" type="ORF">ABVK25_000288</name>
</gene>
<dbReference type="Pfam" id="PF06881">
    <property type="entry name" value="Elongin_A"/>
    <property type="match status" value="1"/>
</dbReference>
<protein>
    <recommendedName>
        <fullName evidence="5">Elongin-A</fullName>
    </recommendedName>
</protein>
<organism evidence="3 4">
    <name type="scientific">Lepraria finkii</name>
    <dbReference type="NCBI Taxonomy" id="1340010"/>
    <lineage>
        <taxon>Eukaryota</taxon>
        <taxon>Fungi</taxon>
        <taxon>Dikarya</taxon>
        <taxon>Ascomycota</taxon>
        <taxon>Pezizomycotina</taxon>
        <taxon>Lecanoromycetes</taxon>
        <taxon>OSLEUM clade</taxon>
        <taxon>Lecanoromycetidae</taxon>
        <taxon>Lecanorales</taxon>
        <taxon>Lecanorineae</taxon>
        <taxon>Stereocaulaceae</taxon>
        <taxon>Lepraria</taxon>
    </lineage>
</organism>
<dbReference type="InterPro" id="IPR010684">
    <property type="entry name" value="RNA_pol_II_trans_fac_SIII_A"/>
</dbReference>
<dbReference type="PANTHER" id="PTHR15141">
    <property type="entry name" value="TRANSCRIPTION ELONGATION FACTOR B POLYPEPTIDE 3"/>
    <property type="match status" value="1"/>
</dbReference>
<evidence type="ECO:0000313" key="4">
    <source>
        <dbReference type="Proteomes" id="UP001590951"/>
    </source>
</evidence>
<feature type="region of interest" description="Disordered" evidence="2">
    <location>
        <begin position="176"/>
        <end position="195"/>
    </location>
</feature>
<evidence type="ECO:0000313" key="3">
    <source>
        <dbReference type="EMBL" id="KAL2058996.1"/>
    </source>
</evidence>
<evidence type="ECO:0000256" key="1">
    <source>
        <dbReference type="SAM" id="Coils"/>
    </source>
</evidence>
<name>A0ABR4BQ35_9LECA</name>
<accession>A0ABR4BQ35</accession>
<dbReference type="Gene3D" id="6.10.250.3180">
    <property type="match status" value="1"/>
</dbReference>
<dbReference type="PANTHER" id="PTHR15141:SF76">
    <property type="entry name" value="TRANSCRIPTION ELONGATION FACTOR B POLYPEPTIDE 3"/>
    <property type="match status" value="1"/>
</dbReference>
<dbReference type="Proteomes" id="UP001590951">
    <property type="component" value="Unassembled WGS sequence"/>
</dbReference>
<comment type="caution">
    <text evidence="3">The sequence shown here is derived from an EMBL/GenBank/DDBJ whole genome shotgun (WGS) entry which is preliminary data.</text>
</comment>
<proteinExistence type="predicted"/>
<evidence type="ECO:0008006" key="5">
    <source>
        <dbReference type="Google" id="ProtNLM"/>
    </source>
</evidence>
<feature type="coiled-coil region" evidence="1">
    <location>
        <begin position="92"/>
        <end position="119"/>
    </location>
</feature>
<dbReference type="InterPro" id="IPR051870">
    <property type="entry name" value="Elongin-A_domain"/>
</dbReference>
<keyword evidence="4" id="KW-1185">Reference proteome</keyword>
<evidence type="ECO:0000256" key="2">
    <source>
        <dbReference type="SAM" id="MobiDB-lite"/>
    </source>
</evidence>
<dbReference type="EMBL" id="JBHFEH010000001">
    <property type="protein sequence ID" value="KAL2058996.1"/>
    <property type="molecule type" value="Genomic_DNA"/>
</dbReference>
<reference evidence="3 4" key="1">
    <citation type="submission" date="2024-09" db="EMBL/GenBank/DDBJ databases">
        <title>Rethinking Asexuality: The Enigmatic Case of Functional Sexual Genes in Lepraria (Stereocaulaceae).</title>
        <authorList>
            <person name="Doellman M."/>
            <person name="Sun Y."/>
            <person name="Barcenas-Pena A."/>
            <person name="Lumbsch H.T."/>
            <person name="Grewe F."/>
        </authorList>
    </citation>
    <scope>NUCLEOTIDE SEQUENCE [LARGE SCALE GENOMIC DNA]</scope>
    <source>
        <strain evidence="3 4">Grewe 0041</strain>
    </source>
</reference>
<sequence>MPARSLNKMATQACIRNIGSILDVGEAPYELVRPLLLKLQNPEQLRQIELNSRQICELDGEVWLQFIKRDVPNWDKKPHEPRNPNNWHKVYRKLCAESKKELEDDAAALKAEMDRIKNEQAKNTIHRVELNIVKVPKGMVSHGRTIKPARKPDLHDRVMQVPPNPNERVKRGLDEEGYRRRSTRTAAPPPTKGKLKLKQFRKEAKAMGHFSHQQQNRGRPGVWKAQDMRVKPVSANKNIITAPRCLIDEHRKPASPRPIDLSIKPPTVFAPRQRRIEHDAISSPVISINEEREQAPSLHKPFKREEIRTYIQPTQVHTHTRPI</sequence>